<organism evidence="1 2">
    <name type="scientific">Mangrovimonas yunxiaonensis</name>
    <dbReference type="NCBI Taxonomy" id="1197477"/>
    <lineage>
        <taxon>Bacteria</taxon>
        <taxon>Pseudomonadati</taxon>
        <taxon>Bacteroidota</taxon>
        <taxon>Flavobacteriia</taxon>
        <taxon>Flavobacteriales</taxon>
        <taxon>Flavobacteriaceae</taxon>
        <taxon>Mangrovimonas</taxon>
    </lineage>
</organism>
<reference evidence="2" key="2">
    <citation type="submission" date="2014-07" db="EMBL/GenBank/DDBJ databases">
        <title>Genome sequence of Mangrovimonas yunxiaonensis.</title>
        <authorList>
            <person name="Li Y."/>
            <person name="Zheng T."/>
        </authorList>
    </citation>
    <scope>NUCLEOTIDE SEQUENCE [LARGE SCALE GENOMIC DNA]</scope>
    <source>
        <strain evidence="2">LY01</strain>
    </source>
</reference>
<evidence type="ECO:0000313" key="1">
    <source>
        <dbReference type="EMBL" id="KFB02104.1"/>
    </source>
</evidence>
<dbReference type="Pfam" id="PF20050">
    <property type="entry name" value="DUF6452"/>
    <property type="match status" value="1"/>
</dbReference>
<sequence length="180" mass="20668">MLYFWKEDKIIMKKITVALLLFLTLLACERDDICSESNTTARIKIAFFDANLPNEDAPKTVFKLRVQGVGNDNVLEGYNATDKSDMLLPLKTTENTTQYKVHKNYSVDDNDNILGNEDIITISYTLEQEYLSRACGYKTVFKNVTITVEDDGNTWIQNILPANDNLIVDNEDEIHYNIYH</sequence>
<dbReference type="InterPro" id="IPR045607">
    <property type="entry name" value="DUF6452"/>
</dbReference>
<dbReference type="STRING" id="1197477.IA57_00230"/>
<protein>
    <submittedName>
        <fullName evidence="1">Uncharacterized protein</fullName>
    </submittedName>
</protein>
<keyword evidence="2" id="KW-1185">Reference proteome</keyword>
<dbReference type="AlphaFoldDB" id="A0A084TN18"/>
<dbReference type="eggNOG" id="ENOG50331A0">
    <property type="taxonomic scope" value="Bacteria"/>
</dbReference>
<name>A0A084TN18_9FLAO</name>
<gene>
    <name evidence="1" type="ORF">IA57_00230</name>
</gene>
<proteinExistence type="predicted"/>
<dbReference type="PROSITE" id="PS51257">
    <property type="entry name" value="PROKAR_LIPOPROTEIN"/>
    <property type="match status" value="1"/>
</dbReference>
<dbReference type="Proteomes" id="UP000028521">
    <property type="component" value="Unassembled WGS sequence"/>
</dbReference>
<accession>A0A084TN18</accession>
<comment type="caution">
    <text evidence="1">The sequence shown here is derived from an EMBL/GenBank/DDBJ whole genome shotgun (WGS) entry which is preliminary data.</text>
</comment>
<reference evidence="1 2" key="1">
    <citation type="journal article" date="2014" name="Genome Announc.">
        <title>Draft Genome Sequence of the Algicidal Bacterium Mangrovimonas yunxiaonensis Strain LY01.</title>
        <authorList>
            <person name="Li Y."/>
            <person name="Zhu H."/>
            <person name="Li C."/>
            <person name="Zhang H."/>
            <person name="Chen Z."/>
            <person name="Zheng W."/>
            <person name="Xu H."/>
            <person name="Zheng T."/>
        </authorList>
    </citation>
    <scope>NUCLEOTIDE SEQUENCE [LARGE SCALE GENOMIC DNA]</scope>
    <source>
        <strain evidence="1 2">LY01</strain>
    </source>
</reference>
<dbReference type="EMBL" id="JPFK01000002">
    <property type="protein sequence ID" value="KFB02104.1"/>
    <property type="molecule type" value="Genomic_DNA"/>
</dbReference>
<evidence type="ECO:0000313" key="2">
    <source>
        <dbReference type="Proteomes" id="UP000028521"/>
    </source>
</evidence>